<dbReference type="AlphaFoldDB" id="A0AA35VHD1"/>
<protein>
    <recommendedName>
        <fullName evidence="1">FAR1 domain-containing protein</fullName>
    </recommendedName>
</protein>
<dbReference type="InterPro" id="IPR004330">
    <property type="entry name" value="FAR1_DNA_bnd_dom"/>
</dbReference>
<name>A0AA35VHD1_LACSI</name>
<proteinExistence type="predicted"/>
<dbReference type="EMBL" id="OX465077">
    <property type="protein sequence ID" value="CAI9268928.1"/>
    <property type="molecule type" value="Genomic_DNA"/>
</dbReference>
<organism evidence="2 3">
    <name type="scientific">Lactuca saligna</name>
    <name type="common">Willowleaf lettuce</name>
    <dbReference type="NCBI Taxonomy" id="75948"/>
    <lineage>
        <taxon>Eukaryota</taxon>
        <taxon>Viridiplantae</taxon>
        <taxon>Streptophyta</taxon>
        <taxon>Embryophyta</taxon>
        <taxon>Tracheophyta</taxon>
        <taxon>Spermatophyta</taxon>
        <taxon>Magnoliopsida</taxon>
        <taxon>eudicotyledons</taxon>
        <taxon>Gunneridae</taxon>
        <taxon>Pentapetalae</taxon>
        <taxon>asterids</taxon>
        <taxon>campanulids</taxon>
        <taxon>Asterales</taxon>
        <taxon>Asteraceae</taxon>
        <taxon>Cichorioideae</taxon>
        <taxon>Cichorieae</taxon>
        <taxon>Lactucinae</taxon>
        <taxon>Lactuca</taxon>
    </lineage>
</organism>
<evidence type="ECO:0000313" key="2">
    <source>
        <dbReference type="EMBL" id="CAI9268928.1"/>
    </source>
</evidence>
<dbReference type="PANTHER" id="PTHR47718">
    <property type="entry name" value="OS01G0519700 PROTEIN"/>
    <property type="match status" value="1"/>
</dbReference>
<reference evidence="2" key="1">
    <citation type="submission" date="2023-04" db="EMBL/GenBank/DDBJ databases">
        <authorList>
            <person name="Vijverberg K."/>
            <person name="Xiong W."/>
            <person name="Schranz E."/>
        </authorList>
    </citation>
    <scope>NUCLEOTIDE SEQUENCE</scope>
</reference>
<evidence type="ECO:0000259" key="1">
    <source>
        <dbReference type="Pfam" id="PF03101"/>
    </source>
</evidence>
<dbReference type="Proteomes" id="UP001177003">
    <property type="component" value="Chromosome 1"/>
</dbReference>
<dbReference type="Pfam" id="PF03101">
    <property type="entry name" value="FAR1"/>
    <property type="match status" value="1"/>
</dbReference>
<dbReference type="PANTHER" id="PTHR47718:SF12">
    <property type="entry name" value="PROTEIN FAR1-RELATED SEQUENCE"/>
    <property type="match status" value="1"/>
</dbReference>
<feature type="domain" description="FAR1" evidence="1">
    <location>
        <begin position="119"/>
        <end position="212"/>
    </location>
</feature>
<accession>A0AA35VHD1</accession>
<sequence length="345" mass="39857">MDDIVSAGDDRIHDQHEYPKDYAHDYEDFRLADHDSLHNIDFLISENSNLYLENKIKFSDNEADYSIADDKIDLQKEQSHVTHDYVSPGGSSYWIPVVPDHIKPKINSTYDSSTATLSMYNNYASLVGFDVRLGPVRTIESDIITQQHLLCNQEGKPRSGKVDGLDPQHNKIQRSKDSFRCKCKAKIVFILLEGTNIYIVADFVEQHNHEMFAKDNIFLSRTKRKLDYSQEMFIHYLSKQNIGALRAHRLYIGLRGGSDIRGRLVSDFKNSTRNLNSYIGARDGKFLVMKMMERKKNILSFSFEFKVIEKRLNSIFWANETAKYNYNAFGDVVSLDATFSMNKFI</sequence>
<gene>
    <name evidence="2" type="ORF">LSALG_LOCUS9326</name>
</gene>
<evidence type="ECO:0000313" key="3">
    <source>
        <dbReference type="Proteomes" id="UP001177003"/>
    </source>
</evidence>
<keyword evidence="3" id="KW-1185">Reference proteome</keyword>